<comment type="caution">
    <text evidence="1">The sequence shown here is derived from an EMBL/GenBank/DDBJ whole genome shotgun (WGS) entry which is preliminary data.</text>
</comment>
<organism evidence="1 2">
    <name type="scientific">Cucurbita argyrosperma subsp. sororia</name>
    <dbReference type="NCBI Taxonomy" id="37648"/>
    <lineage>
        <taxon>Eukaryota</taxon>
        <taxon>Viridiplantae</taxon>
        <taxon>Streptophyta</taxon>
        <taxon>Embryophyta</taxon>
        <taxon>Tracheophyta</taxon>
        <taxon>Spermatophyta</taxon>
        <taxon>Magnoliopsida</taxon>
        <taxon>eudicotyledons</taxon>
        <taxon>Gunneridae</taxon>
        <taxon>Pentapetalae</taxon>
        <taxon>rosids</taxon>
        <taxon>fabids</taxon>
        <taxon>Cucurbitales</taxon>
        <taxon>Cucurbitaceae</taxon>
        <taxon>Cucurbiteae</taxon>
        <taxon>Cucurbita</taxon>
    </lineage>
</organism>
<feature type="non-terminal residue" evidence="1">
    <location>
        <position position="1"/>
    </location>
</feature>
<evidence type="ECO:0000313" key="2">
    <source>
        <dbReference type="Proteomes" id="UP000685013"/>
    </source>
</evidence>
<name>A0AAV6P683_9ROSI</name>
<proteinExistence type="predicted"/>
<dbReference type="EMBL" id="JAGKQH010000002">
    <property type="protein sequence ID" value="KAG6606241.1"/>
    <property type="molecule type" value="Genomic_DNA"/>
</dbReference>
<reference evidence="1 2" key="1">
    <citation type="journal article" date="2021" name="Hortic Res">
        <title>The domestication of Cucurbita argyrosperma as revealed by the genome of its wild relative.</title>
        <authorList>
            <person name="Barrera-Redondo J."/>
            <person name="Sanchez-de la Vega G."/>
            <person name="Aguirre-Liguori J.A."/>
            <person name="Castellanos-Morales G."/>
            <person name="Gutierrez-Guerrero Y.T."/>
            <person name="Aguirre-Dugua X."/>
            <person name="Aguirre-Planter E."/>
            <person name="Tenaillon M.I."/>
            <person name="Lira-Saade R."/>
            <person name="Eguiarte L.E."/>
        </authorList>
    </citation>
    <scope>NUCLEOTIDE SEQUENCE [LARGE SCALE GENOMIC DNA]</scope>
    <source>
        <strain evidence="1">JBR-2021</strain>
    </source>
</reference>
<evidence type="ECO:0000313" key="1">
    <source>
        <dbReference type="EMBL" id="KAG6606241.1"/>
    </source>
</evidence>
<keyword evidence="2" id="KW-1185">Reference proteome</keyword>
<dbReference type="Proteomes" id="UP000685013">
    <property type="component" value="Chromosome 2"/>
</dbReference>
<gene>
    <name evidence="1" type="ORF">SDJN03_03558</name>
</gene>
<protein>
    <submittedName>
        <fullName evidence="1">Uncharacterized protein</fullName>
    </submittedName>
</protein>
<accession>A0AAV6P683</accession>
<dbReference type="AlphaFoldDB" id="A0AAV6P683"/>
<sequence length="104" mass="11941">MNGLSPHCELITTTVSVQEICQCQLEELQAEEENQWKIRFPYQLTLCCSIIQVPHSFLQIVIMLDLQNCGAYCKLALFCLHFSPLHMHDYDLLYANGDSCTVPF</sequence>